<feature type="region of interest" description="Disordered" evidence="1">
    <location>
        <begin position="210"/>
        <end position="245"/>
    </location>
</feature>
<evidence type="ECO:0000313" key="10">
    <source>
        <dbReference type="RefSeq" id="XP_014671464.1"/>
    </source>
</evidence>
<reference evidence="4 5" key="1">
    <citation type="submission" date="2025-05" db="UniProtKB">
        <authorList>
            <consortium name="RefSeq"/>
        </authorList>
    </citation>
    <scope>IDENTIFICATION</scope>
</reference>
<dbReference type="RefSeq" id="XP_014671466.1">
    <property type="nucleotide sequence ID" value="XM_014815980.1"/>
</dbReference>
<dbReference type="GeneID" id="106812166"/>
<name>A0ABM1EGY6_PRICU</name>
<evidence type="ECO:0000256" key="1">
    <source>
        <dbReference type="SAM" id="MobiDB-lite"/>
    </source>
</evidence>
<proteinExistence type="predicted"/>
<keyword evidence="2" id="KW-1133">Transmembrane helix</keyword>
<dbReference type="RefSeq" id="XP_014671459.1">
    <property type="nucleotide sequence ID" value="XM_014815973.1"/>
</dbReference>
<evidence type="ECO:0000313" key="3">
    <source>
        <dbReference type="Proteomes" id="UP000695022"/>
    </source>
</evidence>
<keyword evidence="3" id="KW-1185">Reference proteome</keyword>
<evidence type="ECO:0000313" key="7">
    <source>
        <dbReference type="RefSeq" id="XP_014671461.1"/>
    </source>
</evidence>
<dbReference type="Proteomes" id="UP000695022">
    <property type="component" value="Unplaced"/>
</dbReference>
<organism evidence="3 4">
    <name type="scientific">Priapulus caudatus</name>
    <name type="common">Priapulid worm</name>
    <dbReference type="NCBI Taxonomy" id="37621"/>
    <lineage>
        <taxon>Eukaryota</taxon>
        <taxon>Metazoa</taxon>
        <taxon>Ecdysozoa</taxon>
        <taxon>Scalidophora</taxon>
        <taxon>Priapulida</taxon>
        <taxon>Priapulimorpha</taxon>
        <taxon>Priapulimorphida</taxon>
        <taxon>Priapulidae</taxon>
        <taxon>Priapulus</taxon>
    </lineage>
</organism>
<evidence type="ECO:0000313" key="8">
    <source>
        <dbReference type="RefSeq" id="XP_014671462.1"/>
    </source>
</evidence>
<gene>
    <name evidence="4 5 6 7 8 9 10 11 12" type="primary">LOC106812166</name>
</gene>
<evidence type="ECO:0000313" key="11">
    <source>
        <dbReference type="RefSeq" id="XP_014671465.1"/>
    </source>
</evidence>
<dbReference type="RefSeq" id="XP_014671458.1">
    <property type="nucleotide sequence ID" value="XM_014815972.1"/>
</dbReference>
<keyword evidence="2" id="KW-0472">Membrane</keyword>
<dbReference type="RefSeq" id="XP_014671463.1">
    <property type="nucleotide sequence ID" value="XM_014815977.1"/>
</dbReference>
<sequence>MMCRMCVIAAATEVRCRGNDDDVREPLMMLELRQWLGLEFSSSSWRPQLPRCSEWRECRRRVAATPGSSRMPHMCPLAATPAPCEASDMTTIPETRPLAASGGERGVSQSELTVVSKMAPPVNRRMNPMPATDYAWQAAEREAGKLIRRGNGGSAARRPSTLLTVGTVILTLAVAVVGILAFTLVALVAASWVTFSAAYKMLEQTKRRFRGNENVPSSSSSPRRRSSPECSSDGPTVDGDWEKVK</sequence>
<evidence type="ECO:0000313" key="4">
    <source>
        <dbReference type="RefSeq" id="XP_014671457.1"/>
    </source>
</evidence>
<dbReference type="RefSeq" id="XP_014671465.1">
    <property type="nucleotide sequence ID" value="XM_014815979.1"/>
</dbReference>
<dbReference type="RefSeq" id="XP_014671462.1">
    <property type="nucleotide sequence ID" value="XM_014815976.1"/>
</dbReference>
<keyword evidence="2" id="KW-0812">Transmembrane</keyword>
<evidence type="ECO:0000313" key="9">
    <source>
        <dbReference type="RefSeq" id="XP_014671463.1"/>
    </source>
</evidence>
<accession>A0ABM1EGY6</accession>
<evidence type="ECO:0000313" key="6">
    <source>
        <dbReference type="RefSeq" id="XP_014671459.1"/>
    </source>
</evidence>
<evidence type="ECO:0000313" key="12">
    <source>
        <dbReference type="RefSeq" id="XP_014671466.1"/>
    </source>
</evidence>
<dbReference type="RefSeq" id="XP_014671464.1">
    <property type="nucleotide sequence ID" value="XM_014815978.1"/>
</dbReference>
<feature type="transmembrane region" description="Helical" evidence="2">
    <location>
        <begin position="168"/>
        <end position="199"/>
    </location>
</feature>
<dbReference type="RefSeq" id="XP_014671457.1">
    <property type="nucleotide sequence ID" value="XM_014815971.1"/>
</dbReference>
<evidence type="ECO:0000256" key="2">
    <source>
        <dbReference type="SAM" id="Phobius"/>
    </source>
</evidence>
<protein>
    <submittedName>
        <fullName evidence="4 5">Uncharacterized protein LOC106812166 isoform X1</fullName>
    </submittedName>
</protein>
<dbReference type="RefSeq" id="XP_014671461.1">
    <property type="nucleotide sequence ID" value="XM_014815975.1"/>
</dbReference>
<evidence type="ECO:0000313" key="5">
    <source>
        <dbReference type="RefSeq" id="XP_014671458.1"/>
    </source>
</evidence>